<dbReference type="EMBL" id="CP042997">
    <property type="protein sequence ID" value="QEH37813.1"/>
    <property type="molecule type" value="Genomic_DNA"/>
</dbReference>
<feature type="transmembrane region" description="Helical" evidence="1">
    <location>
        <begin position="12"/>
        <end position="36"/>
    </location>
</feature>
<dbReference type="InterPro" id="IPR012902">
    <property type="entry name" value="N_methyl_site"/>
</dbReference>
<dbReference type="Proteomes" id="UP000324233">
    <property type="component" value="Chromosome"/>
</dbReference>
<reference evidence="3 4" key="1">
    <citation type="submission" date="2019-08" db="EMBL/GenBank/DDBJ databases">
        <title>Deep-cultivation of Planctomycetes and their phenomic and genomic characterization uncovers novel biology.</title>
        <authorList>
            <person name="Wiegand S."/>
            <person name="Jogler M."/>
            <person name="Boedeker C."/>
            <person name="Pinto D."/>
            <person name="Vollmers J."/>
            <person name="Rivas-Marin E."/>
            <person name="Kohn T."/>
            <person name="Peeters S.H."/>
            <person name="Heuer A."/>
            <person name="Rast P."/>
            <person name="Oberbeckmann S."/>
            <person name="Bunk B."/>
            <person name="Jeske O."/>
            <person name="Meyerdierks A."/>
            <person name="Storesund J.E."/>
            <person name="Kallscheuer N."/>
            <person name="Luecker S."/>
            <person name="Lage O.M."/>
            <person name="Pohl T."/>
            <person name="Merkel B.J."/>
            <person name="Hornburger P."/>
            <person name="Mueller R.-W."/>
            <person name="Bruemmer F."/>
            <person name="Labrenz M."/>
            <person name="Spormann A.M."/>
            <person name="Op den Camp H."/>
            <person name="Overmann J."/>
            <person name="Amann R."/>
            <person name="Jetten M.S.M."/>
            <person name="Mascher T."/>
            <person name="Medema M.H."/>
            <person name="Devos D.P."/>
            <person name="Kaster A.-K."/>
            <person name="Ovreas L."/>
            <person name="Rohde M."/>
            <person name="Galperin M.Y."/>
            <person name="Jogler C."/>
        </authorList>
    </citation>
    <scope>NUCLEOTIDE SEQUENCE [LARGE SCALE GENOMIC DNA]</scope>
    <source>
        <strain evidence="3 4">OJF2</strain>
    </source>
</reference>
<dbReference type="NCBIfam" id="TIGR04294">
    <property type="entry name" value="pre_pil_HX9DG"/>
    <property type="match status" value="1"/>
</dbReference>
<keyword evidence="1" id="KW-0472">Membrane</keyword>
<dbReference type="InterPro" id="IPR011453">
    <property type="entry name" value="DUF1559"/>
</dbReference>
<proteinExistence type="predicted"/>
<sequence>MDRRRHAPGSRGFTLIELLVVIAIIAVLIALLLPAVQSAREAARRAQCTNNLKQIGIGLHNYLSAIGCFPPGRVNTHVAGMGNCWGMYAQIVPYMEQVQVSNAFNFNLAPDSDPANTTGGGIFISSFLCPTDGDLTQAQAGYGMHNYLVNVGTTYSVVQAPAAPLAGMPDGIFYENSRVGPQSITDGLSSTVAVSETLRSNPALGATNLLNGFVITGNNATSGPPISDDASYATLCLTNSPPGFQVTRGSKWFYGAPGHSMYNHRRVPNDRSYDCRGGLPHSIRSDPLWNQLSLNITARSLHPGGVNSLFCDGSVHFVKGSVNLATWMAMGTRAGGEVLSSDAY</sequence>
<evidence type="ECO:0000313" key="3">
    <source>
        <dbReference type="EMBL" id="QEH37813.1"/>
    </source>
</evidence>
<dbReference type="RefSeq" id="WP_148597327.1">
    <property type="nucleotide sequence ID" value="NZ_CP042997.1"/>
</dbReference>
<gene>
    <name evidence="3" type="ORF">OJF2_64040</name>
</gene>
<dbReference type="Pfam" id="PF07963">
    <property type="entry name" value="N_methyl"/>
    <property type="match status" value="1"/>
</dbReference>
<feature type="domain" description="DUF1559" evidence="2">
    <location>
        <begin position="37"/>
        <end position="323"/>
    </location>
</feature>
<organism evidence="3 4">
    <name type="scientific">Aquisphaera giovannonii</name>
    <dbReference type="NCBI Taxonomy" id="406548"/>
    <lineage>
        <taxon>Bacteria</taxon>
        <taxon>Pseudomonadati</taxon>
        <taxon>Planctomycetota</taxon>
        <taxon>Planctomycetia</taxon>
        <taxon>Isosphaerales</taxon>
        <taxon>Isosphaeraceae</taxon>
        <taxon>Aquisphaera</taxon>
    </lineage>
</organism>
<dbReference type="Pfam" id="PF07596">
    <property type="entry name" value="SBP_bac_10"/>
    <property type="match status" value="1"/>
</dbReference>
<name>A0A5B9WBG6_9BACT</name>
<protein>
    <submittedName>
        <fullName evidence="3">Putative major pilin subunit</fullName>
    </submittedName>
</protein>
<dbReference type="InterPro" id="IPR045584">
    <property type="entry name" value="Pilin-like"/>
</dbReference>
<dbReference type="AlphaFoldDB" id="A0A5B9WBG6"/>
<evidence type="ECO:0000259" key="2">
    <source>
        <dbReference type="Pfam" id="PF07596"/>
    </source>
</evidence>
<dbReference type="Gene3D" id="3.30.700.10">
    <property type="entry name" value="Glycoprotein, Type 4 Pilin"/>
    <property type="match status" value="1"/>
</dbReference>
<evidence type="ECO:0000256" key="1">
    <source>
        <dbReference type="SAM" id="Phobius"/>
    </source>
</evidence>
<dbReference type="PANTHER" id="PTHR30093:SF2">
    <property type="entry name" value="TYPE II SECRETION SYSTEM PROTEIN H"/>
    <property type="match status" value="1"/>
</dbReference>
<accession>A0A5B9WBG6</accession>
<dbReference type="PANTHER" id="PTHR30093">
    <property type="entry name" value="GENERAL SECRETION PATHWAY PROTEIN G"/>
    <property type="match status" value="1"/>
</dbReference>
<dbReference type="NCBIfam" id="TIGR02532">
    <property type="entry name" value="IV_pilin_GFxxxE"/>
    <property type="match status" value="1"/>
</dbReference>
<dbReference type="SUPFAM" id="SSF54523">
    <property type="entry name" value="Pili subunits"/>
    <property type="match status" value="1"/>
</dbReference>
<dbReference type="PROSITE" id="PS00409">
    <property type="entry name" value="PROKAR_NTER_METHYL"/>
    <property type="match status" value="1"/>
</dbReference>
<keyword evidence="1" id="KW-0812">Transmembrane</keyword>
<dbReference type="OrthoDB" id="217153at2"/>
<keyword evidence="1" id="KW-1133">Transmembrane helix</keyword>
<evidence type="ECO:0000313" key="4">
    <source>
        <dbReference type="Proteomes" id="UP000324233"/>
    </source>
</evidence>
<keyword evidence="4" id="KW-1185">Reference proteome</keyword>
<dbReference type="InterPro" id="IPR027558">
    <property type="entry name" value="Pre_pil_HX9DG_C"/>
</dbReference>
<dbReference type="KEGG" id="agv:OJF2_64040"/>